<accession>A0A0D3FSR6</accession>
<sequence>MMREDERLGGIGEKGNNGGIMRSWLKEIKRREGEVDEMGPTDMRMALASAHLEEIIWVHDWASGLRR</sequence>
<dbReference type="HOGENOM" id="CLU_2816578_0_0_1"/>
<dbReference type="PaxDb" id="65489-OBART04G03250.1"/>
<reference evidence="1" key="2">
    <citation type="submission" date="2015-03" db="UniProtKB">
        <authorList>
            <consortium name="EnsemblPlants"/>
        </authorList>
    </citation>
    <scope>IDENTIFICATION</scope>
</reference>
<dbReference type="Gramene" id="OBART04G03250.1">
    <property type="protein sequence ID" value="OBART04G03250.1"/>
    <property type="gene ID" value="OBART04G03250"/>
</dbReference>
<evidence type="ECO:0000313" key="1">
    <source>
        <dbReference type="EnsemblPlants" id="OBART04G03250.1"/>
    </source>
</evidence>
<protein>
    <submittedName>
        <fullName evidence="1">Uncharacterized protein</fullName>
    </submittedName>
</protein>
<organism evidence="1">
    <name type="scientific">Oryza barthii</name>
    <dbReference type="NCBI Taxonomy" id="65489"/>
    <lineage>
        <taxon>Eukaryota</taxon>
        <taxon>Viridiplantae</taxon>
        <taxon>Streptophyta</taxon>
        <taxon>Embryophyta</taxon>
        <taxon>Tracheophyta</taxon>
        <taxon>Spermatophyta</taxon>
        <taxon>Magnoliopsida</taxon>
        <taxon>Liliopsida</taxon>
        <taxon>Poales</taxon>
        <taxon>Poaceae</taxon>
        <taxon>BOP clade</taxon>
        <taxon>Oryzoideae</taxon>
        <taxon>Oryzeae</taxon>
        <taxon>Oryzinae</taxon>
        <taxon>Oryza</taxon>
    </lineage>
</organism>
<dbReference type="Proteomes" id="UP000026960">
    <property type="component" value="Chromosome 4"/>
</dbReference>
<proteinExistence type="predicted"/>
<keyword evidence="2" id="KW-1185">Reference proteome</keyword>
<reference evidence="1" key="1">
    <citation type="journal article" date="2009" name="Rice">
        <title>De Novo Next Generation Sequencing of Plant Genomes.</title>
        <authorList>
            <person name="Rounsley S."/>
            <person name="Marri P.R."/>
            <person name="Yu Y."/>
            <person name="He R."/>
            <person name="Sisneros N."/>
            <person name="Goicoechea J.L."/>
            <person name="Lee S.J."/>
            <person name="Angelova A."/>
            <person name="Kudrna D."/>
            <person name="Luo M."/>
            <person name="Affourtit J."/>
            <person name="Desany B."/>
            <person name="Knight J."/>
            <person name="Niazi F."/>
            <person name="Egholm M."/>
            <person name="Wing R.A."/>
        </authorList>
    </citation>
    <scope>NUCLEOTIDE SEQUENCE [LARGE SCALE GENOMIC DNA]</scope>
    <source>
        <strain evidence="1">cv. IRGC 105608</strain>
    </source>
</reference>
<evidence type="ECO:0000313" key="2">
    <source>
        <dbReference type="Proteomes" id="UP000026960"/>
    </source>
</evidence>
<dbReference type="EnsemblPlants" id="OBART04G03250.1">
    <property type="protein sequence ID" value="OBART04G03250.1"/>
    <property type="gene ID" value="OBART04G03250"/>
</dbReference>
<name>A0A0D3FSR6_9ORYZ</name>
<dbReference type="AlphaFoldDB" id="A0A0D3FSR6"/>